<dbReference type="SFLD" id="SFLDS00003">
    <property type="entry name" value="Haloacid_Dehalogenase"/>
    <property type="match status" value="1"/>
</dbReference>
<dbReference type="InterPro" id="IPR023198">
    <property type="entry name" value="PGP-like_dom2"/>
</dbReference>
<evidence type="ECO:0000313" key="1">
    <source>
        <dbReference type="EMBL" id="QEC69670.1"/>
    </source>
</evidence>
<dbReference type="NCBIfam" id="TIGR01509">
    <property type="entry name" value="HAD-SF-IA-v3"/>
    <property type="match status" value="1"/>
</dbReference>
<dbReference type="InterPro" id="IPR006439">
    <property type="entry name" value="HAD-SF_hydro_IA"/>
</dbReference>
<dbReference type="Gene3D" id="1.10.150.240">
    <property type="entry name" value="Putative phosphatase, domain 2"/>
    <property type="match status" value="1"/>
</dbReference>
<dbReference type="Pfam" id="PF13419">
    <property type="entry name" value="HAD_2"/>
    <property type="match status" value="1"/>
</dbReference>
<protein>
    <submittedName>
        <fullName evidence="1">Hexitol phosphatase HxpB</fullName>
    </submittedName>
</protein>
<dbReference type="InterPro" id="IPR041492">
    <property type="entry name" value="HAD_2"/>
</dbReference>
<dbReference type="SFLD" id="SFLDG01129">
    <property type="entry name" value="C1.5:_HAD__Beta-PGM__Phosphata"/>
    <property type="match status" value="1"/>
</dbReference>
<dbReference type="KEGG" id="pgin:FRZ67_21080"/>
<dbReference type="InterPro" id="IPR023214">
    <property type="entry name" value="HAD_sf"/>
</dbReference>
<evidence type="ECO:0000313" key="2">
    <source>
        <dbReference type="Proteomes" id="UP000321533"/>
    </source>
</evidence>
<dbReference type="AlphaFoldDB" id="A0A5B8VE22"/>
<sequence length="219" mass="24814">MQLNTVIFDMDGLLIDSEPLWNEAAAEVFKMYGVTLSEEQYNSTTGLRTKEFVQWWFQKFNLGDAEHARAEKLIFEKVMHKIEAKGNVMPGVQYIFRFFYERQFKIGIASSSPLDMIDMAIAMCGIKNFVQAKASAEDLPYGKPHPQVYLDCAASLNADPLACLCFEDSFPGLIAVKAARMKCVVVPHFSQQKSDRWTIADLKISSLQNFGELHLNLLQ</sequence>
<accession>A0A5B8VE22</accession>
<gene>
    <name evidence="1" type="primary">hxpB</name>
    <name evidence="1" type="ORF">FRZ67_21080</name>
</gene>
<dbReference type="CDD" id="cd07505">
    <property type="entry name" value="HAD_BPGM-like"/>
    <property type="match status" value="1"/>
</dbReference>
<proteinExistence type="predicted"/>
<keyword evidence="2" id="KW-1185">Reference proteome</keyword>
<dbReference type="OrthoDB" id="9797743at2"/>
<dbReference type="Gene3D" id="3.40.50.1000">
    <property type="entry name" value="HAD superfamily/HAD-like"/>
    <property type="match status" value="1"/>
</dbReference>
<dbReference type="PANTHER" id="PTHR18901:SF38">
    <property type="entry name" value="PSEUDOURIDINE-5'-PHOSPHATASE"/>
    <property type="match status" value="1"/>
</dbReference>
<dbReference type="SUPFAM" id="SSF56784">
    <property type="entry name" value="HAD-like"/>
    <property type="match status" value="1"/>
</dbReference>
<dbReference type="RefSeq" id="WP_147192546.1">
    <property type="nucleotide sequence ID" value="NZ_CP042435.1"/>
</dbReference>
<dbReference type="EMBL" id="CP042435">
    <property type="protein sequence ID" value="QEC69670.1"/>
    <property type="molecule type" value="Genomic_DNA"/>
</dbReference>
<dbReference type="PANTHER" id="PTHR18901">
    <property type="entry name" value="2-DEOXYGLUCOSE-6-PHOSPHATE PHOSPHATASE 2"/>
    <property type="match status" value="1"/>
</dbReference>
<dbReference type="InterPro" id="IPR036412">
    <property type="entry name" value="HAD-like_sf"/>
</dbReference>
<organism evidence="1 2">
    <name type="scientific">Panacibacter ginsenosidivorans</name>
    <dbReference type="NCBI Taxonomy" id="1813871"/>
    <lineage>
        <taxon>Bacteria</taxon>
        <taxon>Pseudomonadati</taxon>
        <taxon>Bacteroidota</taxon>
        <taxon>Chitinophagia</taxon>
        <taxon>Chitinophagales</taxon>
        <taxon>Chitinophagaceae</taxon>
        <taxon>Panacibacter</taxon>
    </lineage>
</organism>
<dbReference type="SFLD" id="SFLDG01135">
    <property type="entry name" value="C1.5.6:_HAD__Beta-PGM__Phospha"/>
    <property type="match status" value="1"/>
</dbReference>
<dbReference type="NCBIfam" id="NF008087">
    <property type="entry name" value="PRK10826.1"/>
    <property type="match status" value="1"/>
</dbReference>
<reference evidence="1 2" key="1">
    <citation type="journal article" date="2016" name="Int. J. Syst. Evol. Microbiol.">
        <title>Panacibacter ginsenosidivorans gen. nov., sp. nov., with ginsenoside converting activity isolated from soil of a ginseng field.</title>
        <authorList>
            <person name="Siddiqi M.Z."/>
            <person name="Muhammad Shafi S."/>
            <person name="Choi K.D."/>
            <person name="Im W.T."/>
        </authorList>
    </citation>
    <scope>NUCLEOTIDE SEQUENCE [LARGE SCALE GENOMIC DNA]</scope>
    <source>
        <strain evidence="1 2">Gsoil1550</strain>
    </source>
</reference>
<name>A0A5B8VE22_9BACT</name>
<dbReference type="Proteomes" id="UP000321533">
    <property type="component" value="Chromosome"/>
</dbReference>